<dbReference type="RefSeq" id="WP_086602272.1">
    <property type="nucleotide sequence ID" value="NZ_NGFN01000118.1"/>
</dbReference>
<dbReference type="EMBL" id="NGFN01000118">
    <property type="protein sequence ID" value="OUD01472.1"/>
    <property type="molecule type" value="Genomic_DNA"/>
</dbReference>
<protein>
    <submittedName>
        <fullName evidence="1">Uncharacterized protein</fullName>
    </submittedName>
</protein>
<comment type="caution">
    <text evidence="1">The sequence shown here is derived from an EMBL/GenBank/DDBJ whole genome shotgun (WGS) entry which is preliminary data.</text>
</comment>
<reference evidence="1 2" key="1">
    <citation type="submission" date="2017-05" db="EMBL/GenBank/DDBJ databases">
        <title>Biotechnological potential of actinobacteria isolated from South African environments.</title>
        <authorList>
            <person name="Le Roes-Hill M."/>
            <person name="Prins A."/>
            <person name="Durrell K.A."/>
        </authorList>
    </citation>
    <scope>NUCLEOTIDE SEQUENCE [LARGE SCALE GENOMIC DNA]</scope>
    <source>
        <strain evidence="1 2">HMC13</strain>
    </source>
</reference>
<proteinExistence type="predicted"/>
<evidence type="ECO:0000313" key="2">
    <source>
        <dbReference type="Proteomes" id="UP000195105"/>
    </source>
</evidence>
<keyword evidence="2" id="KW-1185">Reference proteome</keyword>
<dbReference type="Proteomes" id="UP000195105">
    <property type="component" value="Unassembled WGS sequence"/>
</dbReference>
<organism evidence="1 2">
    <name type="scientific">Streptomyces swartbergensis</name>
    <dbReference type="NCBI Taxonomy" id="487165"/>
    <lineage>
        <taxon>Bacteria</taxon>
        <taxon>Bacillati</taxon>
        <taxon>Actinomycetota</taxon>
        <taxon>Actinomycetes</taxon>
        <taxon>Kitasatosporales</taxon>
        <taxon>Streptomycetaceae</taxon>
        <taxon>Streptomyces</taxon>
    </lineage>
</organism>
<evidence type="ECO:0000313" key="1">
    <source>
        <dbReference type="EMBL" id="OUD01472.1"/>
    </source>
</evidence>
<gene>
    <name evidence="1" type="ORF">CA983_19960</name>
</gene>
<name>A0A243S1L6_9ACTN</name>
<accession>A0A243S1L6</accession>
<dbReference type="AlphaFoldDB" id="A0A243S1L6"/>
<sequence length="87" mass="9540">MNTNDLQRLSGYLNEHGLRVTADENDMRLHVSNPLNSRLSEEIVLAGDRYVTSFAHEIGERGGEQECAKRIARMLAVGAAAVREGSA</sequence>